<evidence type="ECO:0000256" key="6">
    <source>
        <dbReference type="RuleBase" id="RU003983"/>
    </source>
</evidence>
<evidence type="ECO:0000256" key="1">
    <source>
        <dbReference type="ARBA" id="ARBA00022670"/>
    </source>
</evidence>
<dbReference type="InterPro" id="IPR051156">
    <property type="entry name" value="Mito/Outer_Membr_Metalloprot"/>
</dbReference>
<dbReference type="GO" id="GO:0004222">
    <property type="term" value="F:metalloendopeptidase activity"/>
    <property type="evidence" value="ECO:0007669"/>
    <property type="project" value="InterPro"/>
</dbReference>
<dbReference type="PANTHER" id="PTHR22726:SF1">
    <property type="entry name" value="METALLOENDOPEPTIDASE OMA1, MITOCHONDRIAL"/>
    <property type="match status" value="1"/>
</dbReference>
<gene>
    <name evidence="8" type="ORF">EJK53_2060</name>
</gene>
<comment type="similarity">
    <text evidence="6">Belongs to the peptidase M48 family.</text>
</comment>
<evidence type="ECO:0000256" key="2">
    <source>
        <dbReference type="ARBA" id="ARBA00022723"/>
    </source>
</evidence>
<dbReference type="InterPro" id="IPR001915">
    <property type="entry name" value="Peptidase_M48"/>
</dbReference>
<dbReference type="PANTHER" id="PTHR22726">
    <property type="entry name" value="METALLOENDOPEPTIDASE OMA1"/>
    <property type="match status" value="1"/>
</dbReference>
<keyword evidence="2" id="KW-0479">Metal-binding</keyword>
<dbReference type="EMBL" id="CP034662">
    <property type="protein sequence ID" value="AZQ92976.1"/>
    <property type="molecule type" value="Genomic_DNA"/>
</dbReference>
<feature type="domain" description="Peptidase M48" evidence="7">
    <location>
        <begin position="76"/>
        <end position="260"/>
    </location>
</feature>
<evidence type="ECO:0000256" key="5">
    <source>
        <dbReference type="ARBA" id="ARBA00023049"/>
    </source>
</evidence>
<evidence type="ECO:0000259" key="7">
    <source>
        <dbReference type="Pfam" id="PF01435"/>
    </source>
</evidence>
<evidence type="ECO:0000313" key="9">
    <source>
        <dbReference type="Proteomes" id="UP000280228"/>
    </source>
</evidence>
<keyword evidence="5 6" id="KW-0482">Metalloprotease</keyword>
<protein>
    <submittedName>
        <fullName evidence="8">Peptidase M48 family protein</fullName>
    </submittedName>
</protein>
<dbReference type="GO" id="GO:0051603">
    <property type="term" value="P:proteolysis involved in protein catabolic process"/>
    <property type="evidence" value="ECO:0007669"/>
    <property type="project" value="TreeGrafter"/>
</dbReference>
<dbReference type="PROSITE" id="PS51257">
    <property type="entry name" value="PROKAR_LIPOPROTEIN"/>
    <property type="match status" value="1"/>
</dbReference>
<dbReference type="Proteomes" id="UP000280228">
    <property type="component" value="Chromosome"/>
</dbReference>
<dbReference type="RefSeq" id="WP_049157894.1">
    <property type="nucleotide sequence ID" value="NZ_CP034662.1"/>
</dbReference>
<comment type="cofactor">
    <cofactor evidence="6">
        <name>Zn(2+)</name>
        <dbReference type="ChEBI" id="CHEBI:29105"/>
    </cofactor>
    <text evidence="6">Binds 1 zinc ion per subunit.</text>
</comment>
<evidence type="ECO:0000256" key="4">
    <source>
        <dbReference type="ARBA" id="ARBA00022833"/>
    </source>
</evidence>
<dbReference type="Pfam" id="PF01435">
    <property type="entry name" value="Peptidase_M48"/>
    <property type="match status" value="1"/>
</dbReference>
<sequence length="275" mass="29905">MQNFIKKNILAVTLAAATTTTIVGCASTTSTGVVGADRKQLLLISSQEIMQLSHQAYLQTINEARTKGRLDNNTAQVRRLHRIANRLIPQTAVLRPNATRWDWKVHAITDNQINAYVMPSGKIVFYTGIIERLRLTDAEIAAVMGHEMAHALREHSREKASRHIATQGVLSIAVNALGLSGGQAQLVGLAGRLGLDLPHSRTQEAEADKIGIELMARAGYDPNAAITLWQKMQSAGGNGVPQFLSTHPSSTNRIANLKALVPTVMPLYQTSQNIH</sequence>
<accession>A0A3Q9GDC4</accession>
<name>A0A3Q9GDC4_MORCA</name>
<keyword evidence="3 6" id="KW-0378">Hydrolase</keyword>
<proteinExistence type="inferred from homology"/>
<evidence type="ECO:0000313" key="8">
    <source>
        <dbReference type="EMBL" id="AZQ92976.1"/>
    </source>
</evidence>
<keyword evidence="4 6" id="KW-0862">Zinc</keyword>
<keyword evidence="1 6" id="KW-0645">Protease</keyword>
<dbReference type="GO" id="GO:0046872">
    <property type="term" value="F:metal ion binding"/>
    <property type="evidence" value="ECO:0007669"/>
    <property type="project" value="UniProtKB-KW"/>
</dbReference>
<dbReference type="CDD" id="cd07331">
    <property type="entry name" value="M48C_Oma1_like"/>
    <property type="match status" value="1"/>
</dbReference>
<dbReference type="GO" id="GO:0016020">
    <property type="term" value="C:membrane"/>
    <property type="evidence" value="ECO:0007669"/>
    <property type="project" value="TreeGrafter"/>
</dbReference>
<dbReference type="Gene3D" id="3.30.2010.10">
    <property type="entry name" value="Metalloproteases ('zincins'), catalytic domain"/>
    <property type="match status" value="1"/>
</dbReference>
<dbReference type="AlphaFoldDB" id="A0A3Q9GDC4"/>
<reference evidence="8 9" key="1">
    <citation type="submission" date="2018-12" db="EMBL/GenBank/DDBJ databases">
        <title>Persistence of Moraxella catarrhalis in Chronic Obstructive Pulmonary Disease and Regulation of the Hag/MID Adhesin.</title>
        <authorList>
            <person name="Murphy T."/>
            <person name="Zhao X."/>
            <person name="Vyas G."/>
            <person name="Aluvathingal J."/>
            <person name="Nadendla S."/>
            <person name="Tallon L."/>
            <person name="Tettelin H."/>
        </authorList>
    </citation>
    <scope>NUCLEOTIDE SEQUENCE [LARGE SCALE GENOMIC DNA]</scope>
    <source>
        <strain evidence="8 9">46P58B1</strain>
    </source>
</reference>
<organism evidence="8 9">
    <name type="scientific">Moraxella catarrhalis</name>
    <name type="common">Branhamella catarrhalis</name>
    <dbReference type="NCBI Taxonomy" id="480"/>
    <lineage>
        <taxon>Bacteria</taxon>
        <taxon>Pseudomonadati</taxon>
        <taxon>Pseudomonadota</taxon>
        <taxon>Gammaproteobacteria</taxon>
        <taxon>Moraxellales</taxon>
        <taxon>Moraxellaceae</taxon>
        <taxon>Moraxella</taxon>
    </lineage>
</organism>
<evidence type="ECO:0000256" key="3">
    <source>
        <dbReference type="ARBA" id="ARBA00022801"/>
    </source>
</evidence>